<accession>W6MIN5</accession>
<evidence type="ECO:0000256" key="2">
    <source>
        <dbReference type="ARBA" id="ARBA00007294"/>
    </source>
</evidence>
<evidence type="ECO:0000256" key="12">
    <source>
        <dbReference type="RuleBase" id="RU364031"/>
    </source>
</evidence>
<feature type="binding site" description="axial binding residue" evidence="11">
    <location>
        <position position="105"/>
    </location>
    <ligand>
        <name>heme b</name>
        <dbReference type="ChEBI" id="CHEBI:60344"/>
        <note>ligand shared with SDHC</note>
    </ligand>
    <ligandPart>
        <name>Fe</name>
        <dbReference type="ChEBI" id="CHEBI:18248"/>
    </ligandPart>
</feature>
<dbReference type="CDD" id="cd03496">
    <property type="entry name" value="SQR_TypeC_CybS"/>
    <property type="match status" value="1"/>
</dbReference>
<dbReference type="GO" id="GO:0006121">
    <property type="term" value="P:mitochondrial electron transport, succinate to ubiquinone"/>
    <property type="evidence" value="ECO:0007669"/>
    <property type="project" value="TreeGrafter"/>
</dbReference>
<keyword evidence="8 12" id="KW-0496">Mitochondrion</keyword>
<dbReference type="RefSeq" id="XP_022458355.1">
    <property type="nucleotide sequence ID" value="XM_022602561.1"/>
</dbReference>
<dbReference type="GO" id="GO:0048039">
    <property type="term" value="F:ubiquinone binding"/>
    <property type="evidence" value="ECO:0007669"/>
    <property type="project" value="TreeGrafter"/>
</dbReference>
<evidence type="ECO:0000256" key="9">
    <source>
        <dbReference type="ARBA" id="ARBA00023136"/>
    </source>
</evidence>
<dbReference type="FunFam" id="1.20.1300.10:FF:000007">
    <property type="entry name" value="Succinate dehydrogenase [ubiquinone] cytochrome b small subunit"/>
    <property type="match status" value="1"/>
</dbReference>
<dbReference type="GO" id="GO:0042721">
    <property type="term" value="C:TIM22 mitochondrial import inner membrane insertion complex"/>
    <property type="evidence" value="ECO:0007669"/>
    <property type="project" value="EnsemblFungi"/>
</dbReference>
<dbReference type="PANTHER" id="PTHR13337">
    <property type="entry name" value="SUCCINATE DEHYDROGENASE"/>
    <property type="match status" value="1"/>
</dbReference>
<dbReference type="SUPFAM" id="SSF81343">
    <property type="entry name" value="Fumarate reductase respiratory complex transmembrane subunits"/>
    <property type="match status" value="1"/>
</dbReference>
<keyword evidence="11" id="KW-0479">Metal-binding</keyword>
<dbReference type="GO" id="GO:0008320">
    <property type="term" value="F:protein transmembrane transporter activity"/>
    <property type="evidence" value="ECO:0007669"/>
    <property type="project" value="EnsemblFungi"/>
</dbReference>
<evidence type="ECO:0000313" key="13">
    <source>
        <dbReference type="EMBL" id="CDK26349.1"/>
    </source>
</evidence>
<keyword evidence="11" id="KW-0408">Iron</keyword>
<evidence type="ECO:0000256" key="3">
    <source>
        <dbReference type="ARBA" id="ARBA00022448"/>
    </source>
</evidence>
<keyword evidence="14" id="KW-1185">Reference proteome</keyword>
<keyword evidence="4" id="KW-0812">Transmembrane</keyword>
<evidence type="ECO:0000256" key="1">
    <source>
        <dbReference type="ARBA" id="ARBA00004448"/>
    </source>
</evidence>
<gene>
    <name evidence="13" type="ORF">KUCA_T00002321001</name>
</gene>
<dbReference type="GO" id="GO:0046872">
    <property type="term" value="F:metal ion binding"/>
    <property type="evidence" value="ECO:0007669"/>
    <property type="project" value="UniProtKB-KW"/>
</dbReference>
<dbReference type="STRING" id="1382522.W6MIN5"/>
<feature type="binding site" evidence="10">
    <location>
        <position position="117"/>
    </location>
    <ligand>
        <name>a ubiquinone</name>
        <dbReference type="ChEBI" id="CHEBI:16389"/>
        <note>ligand shared with IP/SDHB</note>
    </ligand>
</feature>
<dbReference type="EMBL" id="HG793127">
    <property type="protein sequence ID" value="CDK26349.1"/>
    <property type="molecule type" value="Genomic_DNA"/>
</dbReference>
<dbReference type="Gene3D" id="1.20.1300.10">
    <property type="entry name" value="Fumarate reductase/succinate dehydrogenase, transmembrane subunit"/>
    <property type="match status" value="1"/>
</dbReference>
<comment type="similarity">
    <text evidence="2 12">Belongs to the CybS family.</text>
</comment>
<proteinExistence type="inferred from homology"/>
<dbReference type="Proteomes" id="UP000019384">
    <property type="component" value="Unassembled WGS sequence"/>
</dbReference>
<keyword evidence="5 12" id="KW-0999">Mitochondrion inner membrane</keyword>
<dbReference type="InterPro" id="IPR007992">
    <property type="entry name" value="CybS"/>
</dbReference>
<dbReference type="GO" id="GO:0006915">
    <property type="term" value="P:apoptotic process"/>
    <property type="evidence" value="ECO:0007669"/>
    <property type="project" value="EnsemblFungi"/>
</dbReference>
<evidence type="ECO:0000256" key="4">
    <source>
        <dbReference type="ARBA" id="ARBA00022692"/>
    </source>
</evidence>
<dbReference type="GeneID" id="34519743"/>
<keyword evidence="7" id="KW-1133">Transmembrane helix</keyword>
<dbReference type="InterPro" id="IPR034804">
    <property type="entry name" value="SQR/QFR_C/D"/>
</dbReference>
<dbReference type="GO" id="GO:0006970">
    <property type="term" value="P:response to osmotic stress"/>
    <property type="evidence" value="ECO:0007669"/>
    <property type="project" value="EnsemblFungi"/>
</dbReference>
<keyword evidence="6 12" id="KW-0809">Transit peptide</keyword>
<sequence>MLGFIGVRASLRSVNIQTALRASRSISLVPDLSKLKLKEQPPGYIIGTVNDAYTPPDMDQYHGSFHWSYDRVIATAMVPLTLAPFVAGVDIPLVDTLLSSLILFHSRAGFQSCITDYIPKRVYGVWHKVAMGLLNLGSWVSIYGIYLLETEGNGLFNLVNQIWIS</sequence>
<evidence type="ECO:0000313" key="14">
    <source>
        <dbReference type="Proteomes" id="UP000019384"/>
    </source>
</evidence>
<dbReference type="HOGENOM" id="CLU_096618_0_0_1"/>
<dbReference type="GO" id="GO:0034599">
    <property type="term" value="P:cellular response to oxidative stress"/>
    <property type="evidence" value="ECO:0007669"/>
    <property type="project" value="EnsemblFungi"/>
</dbReference>
<evidence type="ECO:0000256" key="7">
    <source>
        <dbReference type="ARBA" id="ARBA00022989"/>
    </source>
</evidence>
<evidence type="ECO:0000256" key="6">
    <source>
        <dbReference type="ARBA" id="ARBA00022946"/>
    </source>
</evidence>
<protein>
    <recommendedName>
        <fullName evidence="12">Succinate dehydrogenase [ubiquinone] cytochrome b small subunit</fullName>
    </recommendedName>
</protein>
<dbReference type="Pfam" id="PF05328">
    <property type="entry name" value="CybS"/>
    <property type="match status" value="1"/>
</dbReference>
<comment type="subcellular location">
    <subcellularLocation>
        <location evidence="1 12">Mitochondrion inner membrane</location>
        <topology evidence="1 12">Multi-pass membrane protein</topology>
    </subcellularLocation>
</comment>
<organism evidence="13 14">
    <name type="scientific">Kuraishia capsulata CBS 1993</name>
    <dbReference type="NCBI Taxonomy" id="1382522"/>
    <lineage>
        <taxon>Eukaryota</taxon>
        <taxon>Fungi</taxon>
        <taxon>Dikarya</taxon>
        <taxon>Ascomycota</taxon>
        <taxon>Saccharomycotina</taxon>
        <taxon>Pichiomycetes</taxon>
        <taxon>Pichiales</taxon>
        <taxon>Pichiaceae</taxon>
        <taxon>Kuraishia</taxon>
    </lineage>
</organism>
<evidence type="ECO:0000256" key="11">
    <source>
        <dbReference type="PIRSR" id="PIRSR607992-2"/>
    </source>
</evidence>
<dbReference type="PANTHER" id="PTHR13337:SF2">
    <property type="entry name" value="SUCCINATE DEHYDROGENASE [UBIQUINONE] CYTOCHROME B SMALL SUBUNIT, MITOCHONDRIAL"/>
    <property type="match status" value="1"/>
</dbReference>
<keyword evidence="3" id="KW-0813">Transport</keyword>
<name>W6MIN5_9ASCO</name>
<dbReference type="GO" id="GO:0046685">
    <property type="term" value="P:response to arsenic-containing substance"/>
    <property type="evidence" value="ECO:0007669"/>
    <property type="project" value="EnsemblFungi"/>
</dbReference>
<evidence type="ECO:0000256" key="10">
    <source>
        <dbReference type="PIRSR" id="PIRSR607992-1"/>
    </source>
</evidence>
<dbReference type="GO" id="GO:0045039">
    <property type="term" value="P:protein insertion into mitochondrial inner membrane"/>
    <property type="evidence" value="ECO:0007669"/>
    <property type="project" value="EnsemblFungi"/>
</dbReference>
<reference evidence="13" key="1">
    <citation type="submission" date="2013-12" db="EMBL/GenBank/DDBJ databases">
        <authorList>
            <person name="Genoscope - CEA"/>
        </authorList>
    </citation>
    <scope>NUCLEOTIDE SEQUENCE</scope>
    <source>
        <strain evidence="13">CBS 1993</strain>
    </source>
</reference>
<dbReference type="GO" id="GO:0006099">
    <property type="term" value="P:tricarboxylic acid cycle"/>
    <property type="evidence" value="ECO:0007669"/>
    <property type="project" value="TreeGrafter"/>
</dbReference>
<dbReference type="GO" id="GO:0020037">
    <property type="term" value="F:heme binding"/>
    <property type="evidence" value="ECO:0007669"/>
    <property type="project" value="TreeGrafter"/>
</dbReference>
<keyword evidence="9 12" id="KW-0472">Membrane</keyword>
<evidence type="ECO:0000256" key="5">
    <source>
        <dbReference type="ARBA" id="ARBA00022792"/>
    </source>
</evidence>
<dbReference type="OrthoDB" id="18577at2759"/>
<evidence type="ECO:0000256" key="8">
    <source>
        <dbReference type="ARBA" id="ARBA00023128"/>
    </source>
</evidence>
<dbReference type="AlphaFoldDB" id="W6MIN5"/>
<reference evidence="13" key="2">
    <citation type="submission" date="2014-02" db="EMBL/GenBank/DDBJ databases">
        <title>Complete DNA sequence of /Kuraishia capsulata/ illustrates novel genomic features among budding yeasts (/Saccharomycotina/).</title>
        <authorList>
            <person name="Morales L."/>
            <person name="Noel B."/>
            <person name="Porcel B."/>
            <person name="Marcet-Houben M."/>
            <person name="Hullo M-F."/>
            <person name="Sacerdot C."/>
            <person name="Tekaia F."/>
            <person name="Leh-Louis V."/>
            <person name="Despons L."/>
            <person name="Khanna V."/>
            <person name="Aury J-M."/>
            <person name="Barbe V."/>
            <person name="Couloux A."/>
            <person name="Labadie K."/>
            <person name="Pelletier E."/>
            <person name="Souciet J-L."/>
            <person name="Boekhout T."/>
            <person name="Gabaldon T."/>
            <person name="Wincker P."/>
            <person name="Dujon B."/>
        </authorList>
    </citation>
    <scope>NUCLEOTIDE SEQUENCE</scope>
    <source>
        <strain evidence="13">CBS 1993</strain>
    </source>
</reference>